<dbReference type="RefSeq" id="WP_374217343.1">
    <property type="nucleotide sequence ID" value="NZ_JAXOVW010000012.1"/>
</dbReference>
<proteinExistence type="predicted"/>
<evidence type="ECO:0000313" key="2">
    <source>
        <dbReference type="Proteomes" id="UP001291930"/>
    </source>
</evidence>
<organism evidence="1 2">
    <name type="scientific">Bacillus bingmayongensis</name>
    <dbReference type="NCBI Taxonomy" id="1150157"/>
    <lineage>
        <taxon>Bacteria</taxon>
        <taxon>Bacillati</taxon>
        <taxon>Bacillota</taxon>
        <taxon>Bacilli</taxon>
        <taxon>Bacillales</taxon>
        <taxon>Bacillaceae</taxon>
        <taxon>Bacillus</taxon>
    </lineage>
</organism>
<dbReference type="Proteomes" id="UP001291930">
    <property type="component" value="Unassembled WGS sequence"/>
</dbReference>
<dbReference type="EMBL" id="JAXOVW010000012">
    <property type="protein sequence ID" value="MDZ5607061.1"/>
    <property type="molecule type" value="Genomic_DNA"/>
</dbReference>
<name>A0ABU5JV70_9BACI</name>
<gene>
    <name evidence="1" type="ORF">U2I54_08110</name>
</gene>
<evidence type="ECO:0000313" key="1">
    <source>
        <dbReference type="EMBL" id="MDZ5607061.1"/>
    </source>
</evidence>
<comment type="caution">
    <text evidence="1">The sequence shown here is derived from an EMBL/GenBank/DDBJ whole genome shotgun (WGS) entry which is preliminary data.</text>
</comment>
<reference evidence="2" key="1">
    <citation type="submission" date="2023-11" db="EMBL/GenBank/DDBJ databases">
        <title>Genome Sequence of Bacillus pseudomycoides stain BUPM19.</title>
        <authorList>
            <person name="Farhat A."/>
        </authorList>
    </citation>
    <scope>NUCLEOTIDE SEQUENCE [LARGE SCALE GENOMIC DNA]</scope>
    <source>
        <strain evidence="2">BUPM19</strain>
    </source>
</reference>
<sequence>MQQQILVIVTSLSNTPAVFGYKTKDAAKEGVQKLIKKGTSPNSIIVAQELPMNIEIQVDVEL</sequence>
<protein>
    <submittedName>
        <fullName evidence="1">Uncharacterized protein</fullName>
    </submittedName>
</protein>
<keyword evidence="2" id="KW-1185">Reference proteome</keyword>
<accession>A0ABU5JV70</accession>